<keyword evidence="2" id="KW-0614">Plasmid</keyword>
<geneLocation type="plasmid" evidence="2">
    <name>p1</name>
</geneLocation>
<evidence type="ECO:0008006" key="3">
    <source>
        <dbReference type="Google" id="ProtNLM"/>
    </source>
</evidence>
<proteinExistence type="predicted"/>
<organism evidence="2">
    <name type="scientific">Deinococcus sp. VB142</name>
    <dbReference type="NCBI Taxonomy" id="3112952"/>
    <lineage>
        <taxon>Bacteria</taxon>
        <taxon>Thermotogati</taxon>
        <taxon>Deinococcota</taxon>
        <taxon>Deinococci</taxon>
        <taxon>Deinococcales</taxon>
        <taxon>Deinococcaceae</taxon>
        <taxon>Deinococcus</taxon>
    </lineage>
</organism>
<evidence type="ECO:0000313" key="2">
    <source>
        <dbReference type="EMBL" id="WYF46650.1"/>
    </source>
</evidence>
<name>A0AAU6Q7Q5_9DEIO</name>
<dbReference type="AlphaFoldDB" id="A0AAU6Q7Q5"/>
<sequence>MSGLGAISSQRERQSFQFSNWKVQEGEKMIASELARELGIDVGVMSKRLNMYRQEAGIETYDKHLSEETVSAMREVHALITGKGGIKTREAILRVLGELEEPVPPRSAQQLLERMSALEESLRRTEGKIDFLLSSLRASGVSQGKEDSQASLSDDRLFP</sequence>
<protein>
    <recommendedName>
        <fullName evidence="3">DNA-binding protein</fullName>
    </recommendedName>
</protein>
<gene>
    <name evidence="2" type="ORF">WDJ50_18165</name>
</gene>
<dbReference type="EMBL" id="CP149784">
    <property type="protein sequence ID" value="WYF46650.1"/>
    <property type="molecule type" value="Genomic_DNA"/>
</dbReference>
<feature type="region of interest" description="Disordered" evidence="1">
    <location>
        <begin position="139"/>
        <end position="159"/>
    </location>
</feature>
<feature type="compositionally biased region" description="Basic and acidic residues" evidence="1">
    <location>
        <begin position="144"/>
        <end position="159"/>
    </location>
</feature>
<evidence type="ECO:0000256" key="1">
    <source>
        <dbReference type="SAM" id="MobiDB-lite"/>
    </source>
</evidence>
<accession>A0AAU6Q7Q5</accession>
<reference evidence="2" key="1">
    <citation type="submission" date="2024-03" db="EMBL/GenBank/DDBJ databases">
        <title>Deinococcus weizhi sp. nov., isolated from human skin.</title>
        <authorList>
            <person name="Wei Z."/>
            <person name="Tian F."/>
            <person name="Yang C."/>
            <person name="Xin L.T."/>
            <person name="Wen Z.J."/>
            <person name="Lan K.C."/>
            <person name="Yu L."/>
            <person name="Zhe W."/>
            <person name="Dan F.D."/>
            <person name="Jun W."/>
            <person name="Rui Z."/>
            <person name="Yong X.J."/>
            <person name="Ting Y."/>
            <person name="Wei X."/>
            <person name="Xu Z.G."/>
            <person name="Xin Z."/>
            <person name="Dong F.G."/>
            <person name="Ni X.M."/>
            <person name="Zheng M.G."/>
            <person name="Chun Y."/>
            <person name="Qian W.X."/>
        </authorList>
    </citation>
    <scope>NUCLEOTIDE SEQUENCE</scope>
    <source>
        <strain evidence="2">VB142</strain>
        <plasmid evidence="2">p1</plasmid>
    </source>
</reference>
<dbReference type="RefSeq" id="WP_339098130.1">
    <property type="nucleotide sequence ID" value="NZ_CP149784.1"/>
</dbReference>